<dbReference type="AlphaFoldDB" id="A0A0W4ZWZ9"/>
<accession>A0A0W4ZWZ9</accession>
<dbReference type="Pfam" id="PF02148">
    <property type="entry name" value="zf-UBP"/>
    <property type="match status" value="1"/>
</dbReference>
<keyword evidence="3" id="KW-0862">Zinc</keyword>
<evidence type="ECO:0000256" key="2">
    <source>
        <dbReference type="ARBA" id="ARBA00022771"/>
    </source>
</evidence>
<feature type="domain" description="RING-type" evidence="7">
    <location>
        <begin position="339"/>
        <end position="379"/>
    </location>
</feature>
<dbReference type="eggNOG" id="KOG0804">
    <property type="taxonomic scope" value="Eukaryota"/>
</dbReference>
<evidence type="ECO:0000256" key="6">
    <source>
        <dbReference type="SAM" id="MobiDB-lite"/>
    </source>
</evidence>
<keyword evidence="5" id="KW-0175">Coiled coil</keyword>
<dbReference type="RefSeq" id="XP_007873703.2">
    <property type="nucleotide sequence ID" value="XM_007875512.2"/>
</dbReference>
<proteinExistence type="predicted"/>
<dbReference type="InterPro" id="IPR047243">
    <property type="entry name" value="RING-H2_BRAP2"/>
</dbReference>
<evidence type="ECO:0000256" key="4">
    <source>
        <dbReference type="PROSITE-ProRule" id="PRU00502"/>
    </source>
</evidence>
<dbReference type="EMBL" id="AFWA02000008">
    <property type="protein sequence ID" value="KTW32895.1"/>
    <property type="molecule type" value="Genomic_DNA"/>
</dbReference>
<dbReference type="PANTHER" id="PTHR24007">
    <property type="entry name" value="BRCA1-ASSOCIATED PROTEIN"/>
    <property type="match status" value="1"/>
</dbReference>
<keyword evidence="10" id="KW-1185">Reference proteome</keyword>
<dbReference type="GeneID" id="19895433"/>
<comment type="caution">
    <text evidence="9">The sequence shown here is derived from an EMBL/GenBank/DDBJ whole genome shotgun (WGS) entry which is preliminary data.</text>
</comment>
<dbReference type="InterPro" id="IPR001607">
    <property type="entry name" value="Znf_UBP"/>
</dbReference>
<dbReference type="PANTHER" id="PTHR24007:SF7">
    <property type="entry name" value="BRCA1-ASSOCIATED PROTEIN"/>
    <property type="match status" value="1"/>
</dbReference>
<dbReference type="Pfam" id="PF13639">
    <property type="entry name" value="zf-RING_2"/>
    <property type="match status" value="1"/>
</dbReference>
<name>A0A0W4ZWZ9_PNEMU</name>
<dbReference type="SMART" id="SM00290">
    <property type="entry name" value="ZnF_UBP"/>
    <property type="match status" value="1"/>
</dbReference>
<evidence type="ECO:0000259" key="8">
    <source>
        <dbReference type="PROSITE" id="PS50271"/>
    </source>
</evidence>
<evidence type="ECO:0000313" key="10">
    <source>
        <dbReference type="Proteomes" id="UP000011958"/>
    </source>
</evidence>
<feature type="coiled-coil region" evidence="5">
    <location>
        <begin position="519"/>
        <end position="560"/>
    </location>
</feature>
<keyword evidence="2 4" id="KW-0863">Zinc-finger</keyword>
<dbReference type="PROSITE" id="PS50089">
    <property type="entry name" value="ZF_RING_2"/>
    <property type="match status" value="1"/>
</dbReference>
<dbReference type="eggNOG" id="KOG0365">
    <property type="taxonomic scope" value="Eukaryota"/>
</dbReference>
<evidence type="ECO:0000256" key="3">
    <source>
        <dbReference type="ARBA" id="ARBA00022833"/>
    </source>
</evidence>
<evidence type="ECO:0008006" key="11">
    <source>
        <dbReference type="Google" id="ProtNLM"/>
    </source>
</evidence>
<dbReference type="GO" id="GO:0005737">
    <property type="term" value="C:cytoplasm"/>
    <property type="evidence" value="ECO:0007669"/>
    <property type="project" value="TreeGrafter"/>
</dbReference>
<evidence type="ECO:0000313" key="9">
    <source>
        <dbReference type="EMBL" id="KTW32895.1"/>
    </source>
</evidence>
<dbReference type="InterPro" id="IPR034931">
    <property type="entry name" value="ETP1_RRM"/>
</dbReference>
<dbReference type="GO" id="GO:0008270">
    <property type="term" value="F:zinc ion binding"/>
    <property type="evidence" value="ECO:0007669"/>
    <property type="project" value="UniProtKB-KW"/>
</dbReference>
<evidence type="ECO:0000256" key="5">
    <source>
        <dbReference type="SAM" id="Coils"/>
    </source>
</evidence>
<evidence type="ECO:0000259" key="7">
    <source>
        <dbReference type="PROSITE" id="PS50089"/>
    </source>
</evidence>
<dbReference type="VEuPathDB" id="FungiDB:PNEG_04299"/>
<dbReference type="GO" id="GO:0007265">
    <property type="term" value="P:Ras protein signal transduction"/>
    <property type="evidence" value="ECO:0007669"/>
    <property type="project" value="TreeGrafter"/>
</dbReference>
<feature type="region of interest" description="Disordered" evidence="6">
    <location>
        <begin position="127"/>
        <end position="147"/>
    </location>
</feature>
<organism evidence="9 10">
    <name type="scientific">Pneumocystis murina (strain B123)</name>
    <name type="common">Mouse pneumocystis pneumonia agent</name>
    <name type="synonym">Pneumocystis carinii f. sp. muris</name>
    <dbReference type="NCBI Taxonomy" id="1069680"/>
    <lineage>
        <taxon>Eukaryota</taxon>
        <taxon>Fungi</taxon>
        <taxon>Dikarya</taxon>
        <taxon>Ascomycota</taxon>
        <taxon>Taphrinomycotina</taxon>
        <taxon>Pneumocystomycetes</taxon>
        <taxon>Pneumocystaceae</taxon>
        <taxon>Pneumocystis</taxon>
    </lineage>
</organism>
<dbReference type="SMART" id="SM00184">
    <property type="entry name" value="RING"/>
    <property type="match status" value="1"/>
</dbReference>
<dbReference type="Pfam" id="PF07576">
    <property type="entry name" value="BRAP2"/>
    <property type="match status" value="1"/>
</dbReference>
<dbReference type="CDD" id="cd12717">
    <property type="entry name" value="RRM_ETP1"/>
    <property type="match status" value="1"/>
</dbReference>
<dbReference type="SUPFAM" id="SSF57850">
    <property type="entry name" value="RING/U-box"/>
    <property type="match status" value="2"/>
</dbReference>
<dbReference type="CDD" id="cd16457">
    <property type="entry name" value="RING-H2_BRAP2"/>
    <property type="match status" value="1"/>
</dbReference>
<dbReference type="Gene3D" id="3.30.40.10">
    <property type="entry name" value="Zinc/RING finger domain, C3HC4 (zinc finger)"/>
    <property type="match status" value="2"/>
</dbReference>
<keyword evidence="1" id="KW-0479">Metal-binding</keyword>
<dbReference type="OrthoDB" id="273556at2759"/>
<dbReference type="STRING" id="1069680.A0A0W4ZWZ9"/>
<dbReference type="Proteomes" id="UP000011958">
    <property type="component" value="Unassembled WGS sequence"/>
</dbReference>
<dbReference type="InterPro" id="IPR013083">
    <property type="entry name" value="Znf_RING/FYVE/PHD"/>
</dbReference>
<dbReference type="InterPro" id="IPR001841">
    <property type="entry name" value="Znf_RING"/>
</dbReference>
<dbReference type="PROSITE" id="PS50271">
    <property type="entry name" value="ZF_UBP"/>
    <property type="match status" value="1"/>
</dbReference>
<dbReference type="OMA" id="SIECIDM"/>
<dbReference type="GO" id="GO:0016567">
    <property type="term" value="P:protein ubiquitination"/>
    <property type="evidence" value="ECO:0007669"/>
    <property type="project" value="TreeGrafter"/>
</dbReference>
<evidence type="ECO:0000256" key="1">
    <source>
        <dbReference type="ARBA" id="ARBA00022723"/>
    </source>
</evidence>
<gene>
    <name evidence="9" type="ORF">PNEG_04299</name>
</gene>
<dbReference type="InterPro" id="IPR011422">
    <property type="entry name" value="BRAP2/ETP1_RRM"/>
</dbReference>
<reference evidence="10" key="1">
    <citation type="journal article" date="2016" name="Nat. Commun.">
        <title>Genome analysis of three Pneumocystis species reveals adaptation mechanisms to life exclusively in mammalian hosts.</title>
        <authorList>
            <person name="Ma L."/>
            <person name="Chen Z."/>
            <person name="Huang D.W."/>
            <person name="Kutty G."/>
            <person name="Ishihara M."/>
            <person name="Wang H."/>
            <person name="Abouelleil A."/>
            <person name="Bishop L."/>
            <person name="Davey E."/>
            <person name="Deng R."/>
            <person name="Deng X."/>
            <person name="Fan L."/>
            <person name="Fantoni G."/>
            <person name="Fitzgerald M."/>
            <person name="Gogineni E."/>
            <person name="Goldberg J.M."/>
            <person name="Handley G."/>
            <person name="Hu X."/>
            <person name="Huber C."/>
            <person name="Jiao X."/>
            <person name="Jones K."/>
            <person name="Levin J.Z."/>
            <person name="Liu Y."/>
            <person name="Macdonald P."/>
            <person name="Melnikov A."/>
            <person name="Raley C."/>
            <person name="Sassi M."/>
            <person name="Sherman B.T."/>
            <person name="Song X."/>
            <person name="Sykes S."/>
            <person name="Tran B."/>
            <person name="Walsh L."/>
            <person name="Xia Y."/>
            <person name="Yang J."/>
            <person name="Young S."/>
            <person name="Zeng Q."/>
            <person name="Zheng X."/>
            <person name="Stephens R."/>
            <person name="Nusbaum C."/>
            <person name="Birren B.W."/>
            <person name="Azadi P."/>
            <person name="Lempicki R.A."/>
            <person name="Cuomo C.A."/>
            <person name="Kovacs J.A."/>
        </authorList>
    </citation>
    <scope>NUCLEOTIDE SEQUENCE [LARGE SCALE GENOMIC DNA]</scope>
    <source>
        <strain evidence="10">B123</strain>
    </source>
</reference>
<sequence>MTRFHQRIICFYPEASPWLEIYLERLFGASFTANFLYKIQQAKKLPKTDIFEQLPSEDFEYYQNIYKRAAEYSWSVKENSFERQTNIFSLNKGKRPVNNIIKGEDSRVEYIFVEWLDIEEKTGKKMKVKSQNEASFKDEKTSSNPPLNDKISRAQYIPFKEDNMNTQKHGIANFGFGVIHIYRDGKMLSTKEEWDGEELTSKDKVVAILAVPSYMTTSDFLGFVGEDVKNQVSHFRFIRTSAPNRYMVLLKFRQFKNAKAFYNTFNGKSFSSTEPEKCHTVFIKQILFQSKQIPKKELLSSTDDPFLPVFDIFETCQAASTLTIPIVSPTFGLRELPTCVVCLERMDASVTGLLTILCQHTFHCQCLSKWGENNCPVCRYSQQKDVLNAARINSQCSVCGLQKNLWICLICGHIGCGRYDLAHAYDHHINTGHCYVMDMETERIWDYVDDCYVHRLIQNKIDGNLLKFPSTSYCPDTEESVSEKNYLDMKKKLESMSLEYTYLLTSQLELQRIYYENKITAAMDKAKKAAEEEKQVKQEMDNLMKKFSELEINFNESQKKINDLKILNSQNGKKLEKSSELARRMEKEWKEEKLLNSTLMHRIEHLNIENNKIRLDSEGLKLKIEDLSDQLRDAMFFISSQKHLDTMNDDLKKELQAGTIFIPKKSKKKNKK</sequence>
<dbReference type="GO" id="GO:0061630">
    <property type="term" value="F:ubiquitin protein ligase activity"/>
    <property type="evidence" value="ECO:0007669"/>
    <property type="project" value="TreeGrafter"/>
</dbReference>
<feature type="domain" description="UBP-type" evidence="8">
    <location>
        <begin position="373"/>
        <end position="472"/>
    </location>
</feature>
<protein>
    <recommendedName>
        <fullName evidence="11">BRCA1-associated protein</fullName>
    </recommendedName>
</protein>